<organism evidence="1">
    <name type="scientific">marine sediment metagenome</name>
    <dbReference type="NCBI Taxonomy" id="412755"/>
    <lineage>
        <taxon>unclassified sequences</taxon>
        <taxon>metagenomes</taxon>
        <taxon>ecological metagenomes</taxon>
    </lineage>
</organism>
<feature type="non-terminal residue" evidence="1">
    <location>
        <position position="264"/>
    </location>
</feature>
<protein>
    <submittedName>
        <fullName evidence="1">Uncharacterized protein</fullName>
    </submittedName>
</protein>
<comment type="caution">
    <text evidence="1">The sequence shown here is derived from an EMBL/GenBank/DDBJ whole genome shotgun (WGS) entry which is preliminary data.</text>
</comment>
<sequence length="264" mass="30009">MEKISYQGLPNCYRLFNECIELVVTTDIGPRIIRFGFVGQQNEFAEFAHMIGKTGGNEWRDYGGHRLWHAPEARPRSYIPDNEPLTIEQHDDFIRLIQPTETATGIQKEIDLYMSPDEAHVAVVHRLYNHGLWDVELAPWAISVMAPGGKAIIPLPPRGSHPENLLPTSVLTIWPFTDLSDHRWIMGRRYIMLHHDKDASEPQKAGVMVSDGWAAYFNKGHLFVKTFDYMSGALYPDFGCSVESFTNKAFLELETLGPLTLLEP</sequence>
<name>X1UHA9_9ZZZZ</name>
<evidence type="ECO:0000313" key="1">
    <source>
        <dbReference type="EMBL" id="GAI91739.1"/>
    </source>
</evidence>
<proteinExistence type="predicted"/>
<dbReference type="AlphaFoldDB" id="X1UHA9"/>
<accession>X1UHA9</accession>
<gene>
    <name evidence="1" type="ORF">S12H4_34548</name>
</gene>
<dbReference type="EMBL" id="BARW01020449">
    <property type="protein sequence ID" value="GAI91739.1"/>
    <property type="molecule type" value="Genomic_DNA"/>
</dbReference>
<reference evidence="1" key="1">
    <citation type="journal article" date="2014" name="Front. Microbiol.">
        <title>High frequency of phylogenetically diverse reductive dehalogenase-homologous genes in deep subseafloor sedimentary metagenomes.</title>
        <authorList>
            <person name="Kawai M."/>
            <person name="Futagami T."/>
            <person name="Toyoda A."/>
            <person name="Takaki Y."/>
            <person name="Nishi S."/>
            <person name="Hori S."/>
            <person name="Arai W."/>
            <person name="Tsubouchi T."/>
            <person name="Morono Y."/>
            <person name="Uchiyama I."/>
            <person name="Ito T."/>
            <person name="Fujiyama A."/>
            <person name="Inagaki F."/>
            <person name="Takami H."/>
        </authorList>
    </citation>
    <scope>NUCLEOTIDE SEQUENCE</scope>
    <source>
        <strain evidence="1">Expedition CK06-06</strain>
    </source>
</reference>